<reference evidence="1 2" key="1">
    <citation type="submission" date="2023-10" db="EMBL/GenBank/DDBJ databases">
        <title>Genomes of two closely related lineages of the louse Polyplax serrata with different host specificities.</title>
        <authorList>
            <person name="Martinu J."/>
            <person name="Tarabai H."/>
            <person name="Stefka J."/>
            <person name="Hypsa V."/>
        </authorList>
    </citation>
    <scope>NUCLEOTIDE SEQUENCE [LARGE SCALE GENOMIC DNA]</scope>
    <source>
        <strain evidence="1">HR10_N</strain>
    </source>
</reference>
<gene>
    <name evidence="1" type="ORF">RUM43_007871</name>
</gene>
<proteinExistence type="predicted"/>
<dbReference type="Proteomes" id="UP001372834">
    <property type="component" value="Unassembled WGS sequence"/>
</dbReference>
<comment type="caution">
    <text evidence="1">The sequence shown here is derived from an EMBL/GenBank/DDBJ whole genome shotgun (WGS) entry which is preliminary data.</text>
</comment>
<name>A0AAN8Q6J3_POLSC</name>
<evidence type="ECO:0000313" key="2">
    <source>
        <dbReference type="Proteomes" id="UP001372834"/>
    </source>
</evidence>
<organism evidence="1 2">
    <name type="scientific">Polyplax serrata</name>
    <name type="common">Common mouse louse</name>
    <dbReference type="NCBI Taxonomy" id="468196"/>
    <lineage>
        <taxon>Eukaryota</taxon>
        <taxon>Metazoa</taxon>
        <taxon>Ecdysozoa</taxon>
        <taxon>Arthropoda</taxon>
        <taxon>Hexapoda</taxon>
        <taxon>Insecta</taxon>
        <taxon>Pterygota</taxon>
        <taxon>Neoptera</taxon>
        <taxon>Paraneoptera</taxon>
        <taxon>Psocodea</taxon>
        <taxon>Troctomorpha</taxon>
        <taxon>Phthiraptera</taxon>
        <taxon>Anoplura</taxon>
        <taxon>Polyplacidae</taxon>
        <taxon>Polyplax</taxon>
    </lineage>
</organism>
<evidence type="ECO:0000313" key="1">
    <source>
        <dbReference type="EMBL" id="KAK6639598.1"/>
    </source>
</evidence>
<dbReference type="AlphaFoldDB" id="A0AAN8Q6J3"/>
<sequence>MIADEAMCGCYLFKPLLVWPSATSYFNSGFTFTEDEGVRSDKATSANVSADRRIGIDLFTHFPVFWMRWKGRKVSPWVDGNER</sequence>
<accession>A0AAN8Q6J3</accession>
<protein>
    <submittedName>
        <fullName evidence="1">Uncharacterized protein</fullName>
    </submittedName>
</protein>
<dbReference type="EMBL" id="JAWJWE010000003">
    <property type="protein sequence ID" value="KAK6639598.1"/>
    <property type="molecule type" value="Genomic_DNA"/>
</dbReference>